<dbReference type="RefSeq" id="WP_174496256.1">
    <property type="nucleotide sequence ID" value="NZ_CADDWK010000007.1"/>
</dbReference>
<organism evidence="2 3">
    <name type="scientific">Salirhabdus euzebyi</name>
    <dbReference type="NCBI Taxonomy" id="394506"/>
    <lineage>
        <taxon>Bacteria</taxon>
        <taxon>Bacillati</taxon>
        <taxon>Bacillota</taxon>
        <taxon>Bacilli</taxon>
        <taxon>Bacillales</taxon>
        <taxon>Bacillaceae</taxon>
        <taxon>Salirhabdus</taxon>
    </lineage>
</organism>
<evidence type="ECO:0000256" key="1">
    <source>
        <dbReference type="SAM" id="Phobius"/>
    </source>
</evidence>
<feature type="transmembrane region" description="Helical" evidence="1">
    <location>
        <begin position="288"/>
        <end position="312"/>
    </location>
</feature>
<keyword evidence="1" id="KW-1133">Transmembrane helix</keyword>
<reference evidence="2 3" key="1">
    <citation type="submission" date="2020-08" db="EMBL/GenBank/DDBJ databases">
        <title>Genomic Encyclopedia of Type Strains, Phase IV (KMG-IV): sequencing the most valuable type-strain genomes for metagenomic binning, comparative biology and taxonomic classification.</title>
        <authorList>
            <person name="Goeker M."/>
        </authorList>
    </citation>
    <scope>NUCLEOTIDE SEQUENCE [LARGE SCALE GENOMIC DNA]</scope>
    <source>
        <strain evidence="2 3">DSM 19612</strain>
    </source>
</reference>
<keyword evidence="1" id="KW-0812">Transmembrane</keyword>
<keyword evidence="1" id="KW-0472">Membrane</keyword>
<evidence type="ECO:0000313" key="2">
    <source>
        <dbReference type="EMBL" id="MBB6451626.1"/>
    </source>
</evidence>
<keyword evidence="3" id="KW-1185">Reference proteome</keyword>
<protein>
    <submittedName>
        <fullName evidence="2">Uncharacterized protein</fullName>
    </submittedName>
</protein>
<sequence length="359" mass="42474">MVKNVKYFLVNAVGLGSKTIDLFPEKRENLVEIPRIMQYENIHLGNDNSQIYVNSLNSYLIIDFVGEYKNQEKAIEAYNQNFNTDYKKSLNLFNKTIEVISDFDTSMQLLVIEDSSVNEVNIKVEYGRVKLYTNSNIKGLLHLDKELKMYYRTFLDACLIYLTCEKLDKFLKNLTTTKNINNEIQNLLAIYSQELFKLSKPQFYLTYQPEIRIMELFYKSWKIEGYINKVKSNFNQSVSNYSFLWNYRNQVSQKRMNTYLLCLTVLTAYTPIMEILKQFGLTSLTTEVTILILVTIILIIFKPLFVFITLMIKTLYFKLSFFYINNLFHSAKHRKIYKVKLWRKIINSLGSKKNNKIEM</sequence>
<proteinExistence type="predicted"/>
<comment type="caution">
    <text evidence="2">The sequence shown here is derived from an EMBL/GenBank/DDBJ whole genome shotgun (WGS) entry which is preliminary data.</text>
</comment>
<name>A0A841PWE8_9BACI</name>
<evidence type="ECO:0000313" key="3">
    <source>
        <dbReference type="Proteomes" id="UP000581688"/>
    </source>
</evidence>
<feature type="transmembrane region" description="Helical" evidence="1">
    <location>
        <begin position="258"/>
        <end position="276"/>
    </location>
</feature>
<gene>
    <name evidence="2" type="ORF">HNQ94_000047</name>
</gene>
<dbReference type="Proteomes" id="UP000581688">
    <property type="component" value="Unassembled WGS sequence"/>
</dbReference>
<accession>A0A841PWE8</accession>
<dbReference type="EMBL" id="JACHGH010000001">
    <property type="protein sequence ID" value="MBB6451626.1"/>
    <property type="molecule type" value="Genomic_DNA"/>
</dbReference>
<dbReference type="AlphaFoldDB" id="A0A841PWE8"/>